<evidence type="ECO:0008006" key="3">
    <source>
        <dbReference type="Google" id="ProtNLM"/>
    </source>
</evidence>
<evidence type="ECO:0000313" key="1">
    <source>
        <dbReference type="EMBL" id="ORY22782.1"/>
    </source>
</evidence>
<name>A0A1Y2AJY0_9FUNG</name>
<proteinExistence type="predicted"/>
<sequence>MDNYNGRKPAPNDNTEKMILRPRNNIVNLVDILLDDLFTKSTIKNDKPNFDENVTISIPEISKNIYNKSRKSVRNNFKENIPIPYFKIHNYQNEIEKSNKLEIKEEEDISDKAYNSRHHKYELAEKRVKNRENEILQYHLYKMSELEEKIRHMEINNLIYSQTNEEIENNIKGDVNDIKKIDSNENIKDNKETLKKNKKQNKTEKINKIHSKKIKKENKGIQSKKLVSVKKETIGNSQKKPILIKKENEEIITKENKQKETKIKNENNDNDIKMIEIINVDETEFDKLLKNKYRLNAAIEKLLSCRINPYPDETHKLRRCTRKLKAFGVSLPHSLNQPLSFDDVIIKQKYLNLNHSKHRMSKRLRTTQQYKYTI</sequence>
<dbReference type="Gene3D" id="6.10.250.3170">
    <property type="match status" value="1"/>
</dbReference>
<dbReference type="Proteomes" id="UP000193920">
    <property type="component" value="Unassembled WGS sequence"/>
</dbReference>
<protein>
    <recommendedName>
        <fullName evidence="3">Something about silencing protein 4 domain-containing protein</fullName>
    </recommendedName>
</protein>
<dbReference type="AlphaFoldDB" id="A0A1Y2AJY0"/>
<dbReference type="OrthoDB" id="2555515at2759"/>
<accession>A0A1Y2AJY0</accession>
<dbReference type="STRING" id="1754190.A0A1Y2AJY0"/>
<keyword evidence="2" id="KW-1185">Reference proteome</keyword>
<dbReference type="EMBL" id="MCOG01000242">
    <property type="protein sequence ID" value="ORY22782.1"/>
    <property type="molecule type" value="Genomic_DNA"/>
</dbReference>
<organism evidence="1 2">
    <name type="scientific">Neocallimastix californiae</name>
    <dbReference type="NCBI Taxonomy" id="1754190"/>
    <lineage>
        <taxon>Eukaryota</taxon>
        <taxon>Fungi</taxon>
        <taxon>Fungi incertae sedis</taxon>
        <taxon>Chytridiomycota</taxon>
        <taxon>Chytridiomycota incertae sedis</taxon>
        <taxon>Neocallimastigomycetes</taxon>
        <taxon>Neocallimastigales</taxon>
        <taxon>Neocallimastigaceae</taxon>
        <taxon>Neocallimastix</taxon>
    </lineage>
</organism>
<comment type="caution">
    <text evidence="1">The sequence shown here is derived from an EMBL/GenBank/DDBJ whole genome shotgun (WGS) entry which is preliminary data.</text>
</comment>
<reference evidence="1 2" key="1">
    <citation type="submission" date="2016-08" db="EMBL/GenBank/DDBJ databases">
        <title>A Parts List for Fungal Cellulosomes Revealed by Comparative Genomics.</title>
        <authorList>
            <consortium name="DOE Joint Genome Institute"/>
            <person name="Haitjema C.H."/>
            <person name="Gilmore S.P."/>
            <person name="Henske J.K."/>
            <person name="Solomon K.V."/>
            <person name="De Groot R."/>
            <person name="Kuo A."/>
            <person name="Mondo S.J."/>
            <person name="Salamov A.A."/>
            <person name="Labutti K."/>
            <person name="Zhao Z."/>
            <person name="Chiniquy J."/>
            <person name="Barry K."/>
            <person name="Brewer H.M."/>
            <person name="Purvine S.O."/>
            <person name="Wright A.T."/>
            <person name="Boxma B."/>
            <person name="Van Alen T."/>
            <person name="Hackstein J.H."/>
            <person name="Baker S.E."/>
            <person name="Grigoriev I.V."/>
            <person name="O'Malley M.A."/>
        </authorList>
    </citation>
    <scope>NUCLEOTIDE SEQUENCE [LARGE SCALE GENOMIC DNA]</scope>
    <source>
        <strain evidence="1 2">G1</strain>
    </source>
</reference>
<gene>
    <name evidence="1" type="ORF">LY90DRAFT_675717</name>
</gene>
<evidence type="ECO:0000313" key="2">
    <source>
        <dbReference type="Proteomes" id="UP000193920"/>
    </source>
</evidence>